<evidence type="ECO:0000256" key="1">
    <source>
        <dbReference type="ARBA" id="ARBA00001353"/>
    </source>
</evidence>
<dbReference type="SMART" id="SM00905">
    <property type="entry name" value="FolB"/>
    <property type="match status" value="1"/>
</dbReference>
<dbReference type="Pfam" id="PF02152">
    <property type="entry name" value="FolB"/>
    <property type="match status" value="1"/>
</dbReference>
<evidence type="ECO:0000256" key="3">
    <source>
        <dbReference type="ARBA" id="ARBA00005708"/>
    </source>
</evidence>
<dbReference type="SUPFAM" id="SSF55620">
    <property type="entry name" value="Tetrahydrobiopterin biosynthesis enzymes-like"/>
    <property type="match status" value="1"/>
</dbReference>
<dbReference type="EMBL" id="BMZF01000005">
    <property type="protein sequence ID" value="GHA55161.1"/>
    <property type="molecule type" value="Genomic_DNA"/>
</dbReference>
<dbReference type="Gene3D" id="3.30.1130.10">
    <property type="match status" value="1"/>
</dbReference>
<dbReference type="InterPro" id="IPR006156">
    <property type="entry name" value="Dihydroneopterin_aldolase"/>
</dbReference>
<keyword evidence="6" id="KW-0456">Lyase</keyword>
<dbReference type="Proteomes" id="UP000634455">
    <property type="component" value="Unassembled WGS sequence"/>
</dbReference>
<evidence type="ECO:0000313" key="10">
    <source>
        <dbReference type="Proteomes" id="UP000634455"/>
    </source>
</evidence>
<evidence type="ECO:0000256" key="5">
    <source>
        <dbReference type="ARBA" id="ARBA00022909"/>
    </source>
</evidence>
<evidence type="ECO:0000256" key="6">
    <source>
        <dbReference type="ARBA" id="ARBA00023239"/>
    </source>
</evidence>
<comment type="pathway">
    <text evidence="2">Cofactor biosynthesis; tetrahydrofolate biosynthesis; 2-amino-4-hydroxy-6-hydroxymethyl-7,8-dihydropteridine diphosphate from 7,8-dihydroneopterin triphosphate: step 3/4.</text>
</comment>
<dbReference type="NCBIfam" id="TIGR00526">
    <property type="entry name" value="folB_dom"/>
    <property type="match status" value="1"/>
</dbReference>
<comment type="caution">
    <text evidence="9">The sequence shown here is derived from an EMBL/GenBank/DDBJ whole genome shotgun (WGS) entry which is preliminary data.</text>
</comment>
<protein>
    <recommendedName>
        <fullName evidence="4">dihydroneopterin aldolase</fullName>
        <ecNumber evidence="4">4.1.2.25</ecNumber>
    </recommendedName>
    <alternativeName>
        <fullName evidence="7">7,8-dihydroneopterin aldolase</fullName>
    </alternativeName>
</protein>
<evidence type="ECO:0000256" key="2">
    <source>
        <dbReference type="ARBA" id="ARBA00005013"/>
    </source>
</evidence>
<reference evidence="10" key="1">
    <citation type="journal article" date="2019" name="Int. J. Syst. Evol. Microbiol.">
        <title>The Global Catalogue of Microorganisms (GCM) 10K type strain sequencing project: providing services to taxonomists for standard genome sequencing and annotation.</title>
        <authorList>
            <consortium name="The Broad Institute Genomics Platform"/>
            <consortium name="The Broad Institute Genome Sequencing Center for Infectious Disease"/>
            <person name="Wu L."/>
            <person name="Ma J."/>
        </authorList>
    </citation>
    <scope>NUCLEOTIDE SEQUENCE [LARGE SCALE GENOMIC DNA]</scope>
    <source>
        <strain evidence="10">KCTC 32465</strain>
    </source>
</reference>
<keyword evidence="5" id="KW-0289">Folate biosynthesis</keyword>
<dbReference type="PANTHER" id="PTHR42844">
    <property type="entry name" value="DIHYDRONEOPTERIN ALDOLASE 1-RELATED"/>
    <property type="match status" value="1"/>
</dbReference>
<gene>
    <name evidence="9" type="ORF">GCM10008927_21300</name>
</gene>
<evidence type="ECO:0000259" key="8">
    <source>
        <dbReference type="SMART" id="SM00905"/>
    </source>
</evidence>
<evidence type="ECO:0000256" key="7">
    <source>
        <dbReference type="ARBA" id="ARBA00032903"/>
    </source>
</evidence>
<sequence>MTNETTLAFEMPEARAAATSGNAPLDRIAVRDYTTAVEIGAFQAERGVTQRIRFNVVLEVSSSAAAKFDDVDQVLSYDTITEAIQDQLAFERLNLLETLAERIAEQVLVNPRAVRIFVRIEKLDRIPGSLGVEIVRARGDGENLHPIDAPAAQEVSIVHPMVVFLPNAVLHSAGLPAWLDAIAAHELPAIICVEQALETAPQADVDAANNRIALLSIEQNAWVLAGKDKRCVVVDSRTEMDWAIKNGQLSVWAPSKMVLDAVRKPKVGADQPLALAQWFAAEFSADHVSVLHGFDGAVANERLQIVDTASEL</sequence>
<keyword evidence="10" id="KW-1185">Reference proteome</keyword>
<comment type="catalytic activity">
    <reaction evidence="1">
        <text>7,8-dihydroneopterin = 6-hydroxymethyl-7,8-dihydropterin + glycolaldehyde</text>
        <dbReference type="Rhea" id="RHEA:10540"/>
        <dbReference type="ChEBI" id="CHEBI:17001"/>
        <dbReference type="ChEBI" id="CHEBI:17071"/>
        <dbReference type="ChEBI" id="CHEBI:44841"/>
        <dbReference type="EC" id="4.1.2.25"/>
    </reaction>
</comment>
<accession>A0ABQ3D6F4</accession>
<proteinExistence type="inferred from homology"/>
<dbReference type="InterPro" id="IPR006157">
    <property type="entry name" value="FolB_dom"/>
</dbReference>
<dbReference type="InterPro" id="IPR043133">
    <property type="entry name" value="GTP-CH-I_C/QueF"/>
</dbReference>
<evidence type="ECO:0000256" key="4">
    <source>
        <dbReference type="ARBA" id="ARBA00013043"/>
    </source>
</evidence>
<dbReference type="PANTHER" id="PTHR42844:SF1">
    <property type="entry name" value="DIHYDRONEOPTERIN ALDOLASE 1-RELATED"/>
    <property type="match status" value="1"/>
</dbReference>
<comment type="similarity">
    <text evidence="3">Belongs to the DHNA family.</text>
</comment>
<dbReference type="EC" id="4.1.2.25" evidence="4"/>
<name>A0ABQ3D6F4_9RHOB</name>
<organism evidence="9 10">
    <name type="scientific">Paramylibacter ulvae</name>
    <dbReference type="NCBI Taxonomy" id="1651968"/>
    <lineage>
        <taxon>Bacteria</taxon>
        <taxon>Pseudomonadati</taxon>
        <taxon>Pseudomonadota</taxon>
        <taxon>Alphaproteobacteria</taxon>
        <taxon>Rhodobacterales</taxon>
        <taxon>Paracoccaceae</taxon>
        <taxon>Paramylibacter</taxon>
    </lineage>
</organism>
<feature type="domain" description="Dihydroneopterin aldolase/epimerase" evidence="8">
    <location>
        <begin position="28"/>
        <end position="136"/>
    </location>
</feature>
<dbReference type="RefSeq" id="WP_189640704.1">
    <property type="nucleotide sequence ID" value="NZ_BMZF01000005.1"/>
</dbReference>
<evidence type="ECO:0000313" key="9">
    <source>
        <dbReference type="EMBL" id="GHA55161.1"/>
    </source>
</evidence>